<gene>
    <name evidence="11" type="ORF">HZU75_02490</name>
</gene>
<dbReference type="SUPFAM" id="SSF48019">
    <property type="entry name" value="post-AAA+ oligomerization domain-like"/>
    <property type="match status" value="1"/>
</dbReference>
<feature type="domain" description="DNA polymerase III subunit delta C-terminal" evidence="10">
    <location>
        <begin position="218"/>
        <end position="332"/>
    </location>
</feature>
<dbReference type="EC" id="2.7.7.7" evidence="1"/>
<reference evidence="11 12" key="1">
    <citation type="journal article" date="2016" name="Int. J. Syst. Evol. Microbiol.">
        <title>Chitinibacter fontanus sp. nov., isolated from a spring.</title>
        <authorList>
            <person name="Sheu S.Y."/>
            <person name="Li Y.S."/>
            <person name="Young C.C."/>
            <person name="Chen W.M."/>
        </authorList>
    </citation>
    <scope>NUCLEOTIDE SEQUENCE [LARGE SCALE GENOMIC DNA]</scope>
    <source>
        <strain evidence="11 12">STM-7</strain>
    </source>
</reference>
<dbReference type="CDD" id="cd18138">
    <property type="entry name" value="HLD_clamp_pol_III_delta"/>
    <property type="match status" value="1"/>
</dbReference>
<proteinExistence type="inferred from homology"/>
<evidence type="ECO:0000256" key="8">
    <source>
        <dbReference type="ARBA" id="ARBA00049244"/>
    </source>
</evidence>
<dbReference type="RefSeq" id="WP_180307638.1">
    <property type="nucleotide sequence ID" value="NZ_CP058952.1"/>
</dbReference>
<dbReference type="GO" id="GO:0003677">
    <property type="term" value="F:DNA binding"/>
    <property type="evidence" value="ECO:0007669"/>
    <property type="project" value="InterPro"/>
</dbReference>
<evidence type="ECO:0000256" key="7">
    <source>
        <dbReference type="ARBA" id="ARBA00034754"/>
    </source>
</evidence>
<organism evidence="11 12">
    <name type="scientific">Chitinibacter fontanus</name>
    <dbReference type="NCBI Taxonomy" id="1737446"/>
    <lineage>
        <taxon>Bacteria</taxon>
        <taxon>Pseudomonadati</taxon>
        <taxon>Pseudomonadota</taxon>
        <taxon>Betaproteobacteria</taxon>
        <taxon>Neisseriales</taxon>
        <taxon>Chitinibacteraceae</taxon>
        <taxon>Chitinibacter</taxon>
    </lineage>
</organism>
<dbReference type="NCBIfam" id="TIGR01128">
    <property type="entry name" value="holA"/>
    <property type="match status" value="1"/>
</dbReference>
<dbReference type="SUPFAM" id="SSF52540">
    <property type="entry name" value="P-loop containing nucleoside triphosphate hydrolases"/>
    <property type="match status" value="1"/>
</dbReference>
<sequence>MRPEDLSKSLQRGLASLYVIHGDEPLLALESAQQIRDAARKAGYSEREVLTVENAAHFQWSQLTSSGASMSLFAELRLLELRIPNGKPGIEGGKALESFANNIPDDILTIITLPKLDKTALNSKWMQALAKAGEVIEAKLIERPALPQWINQRLAVQGQSLANDAMEWLVDRVEGNLLAAHQEIQKLALLHPKGELNLAELEAAVANVARYDVFSLGEAVLSGDASRVCHMLDGLRAEGESAVLVLWALAEETRTLYKFAQGRARGVAAAQLTKELRIWGNKQRLIESAASRVNAKRLKAALQLARKIDGTIKGIGEGSVWAELTDLALLLINPQPTHRGW</sequence>
<comment type="catalytic activity">
    <reaction evidence="8">
        <text>DNA(n) + a 2'-deoxyribonucleoside 5'-triphosphate = DNA(n+1) + diphosphate</text>
        <dbReference type="Rhea" id="RHEA:22508"/>
        <dbReference type="Rhea" id="RHEA-COMP:17339"/>
        <dbReference type="Rhea" id="RHEA-COMP:17340"/>
        <dbReference type="ChEBI" id="CHEBI:33019"/>
        <dbReference type="ChEBI" id="CHEBI:61560"/>
        <dbReference type="ChEBI" id="CHEBI:173112"/>
        <dbReference type="EC" id="2.7.7.7"/>
    </reaction>
</comment>
<evidence type="ECO:0000256" key="6">
    <source>
        <dbReference type="ARBA" id="ARBA00022932"/>
    </source>
</evidence>
<dbReference type="InterPro" id="IPR032780">
    <property type="entry name" value="DNA_pol3_delt_C"/>
</dbReference>
<evidence type="ECO:0000313" key="11">
    <source>
        <dbReference type="EMBL" id="QLI80498.1"/>
    </source>
</evidence>
<evidence type="ECO:0000256" key="5">
    <source>
        <dbReference type="ARBA" id="ARBA00022705"/>
    </source>
</evidence>
<dbReference type="InterPro" id="IPR010372">
    <property type="entry name" value="DNA_pol3_delta_N"/>
</dbReference>
<dbReference type="AlphaFoldDB" id="A0A7D5V876"/>
<dbReference type="Pfam" id="PF14840">
    <property type="entry name" value="DNA_pol3_delt_C"/>
    <property type="match status" value="1"/>
</dbReference>
<feature type="domain" description="DNA polymerase III delta N-terminal" evidence="9">
    <location>
        <begin position="18"/>
        <end position="139"/>
    </location>
</feature>
<dbReference type="Pfam" id="PF06144">
    <property type="entry name" value="DNA_pol3_delta"/>
    <property type="match status" value="1"/>
</dbReference>
<keyword evidence="4" id="KW-0548">Nucleotidyltransferase</keyword>
<dbReference type="GO" id="GO:0003887">
    <property type="term" value="F:DNA-directed DNA polymerase activity"/>
    <property type="evidence" value="ECO:0007669"/>
    <property type="project" value="UniProtKB-KW"/>
</dbReference>
<dbReference type="InterPro" id="IPR005790">
    <property type="entry name" value="DNA_polIII_delta"/>
</dbReference>
<dbReference type="Gene3D" id="1.10.8.60">
    <property type="match status" value="1"/>
</dbReference>
<evidence type="ECO:0000313" key="12">
    <source>
        <dbReference type="Proteomes" id="UP000510822"/>
    </source>
</evidence>
<dbReference type="KEGG" id="cfon:HZU75_02490"/>
<keyword evidence="3" id="KW-0808">Transferase</keyword>
<dbReference type="InterPro" id="IPR008921">
    <property type="entry name" value="DNA_pol3_clamp-load_cplx_C"/>
</dbReference>
<comment type="similarity">
    <text evidence="7">Belongs to the DNA polymerase HolA subunit family.</text>
</comment>
<protein>
    <recommendedName>
        <fullName evidence="2">DNA polymerase III subunit delta</fullName>
        <ecNumber evidence="1">2.7.7.7</ecNumber>
    </recommendedName>
</protein>
<evidence type="ECO:0000256" key="1">
    <source>
        <dbReference type="ARBA" id="ARBA00012417"/>
    </source>
</evidence>
<evidence type="ECO:0000256" key="3">
    <source>
        <dbReference type="ARBA" id="ARBA00022679"/>
    </source>
</evidence>
<dbReference type="PANTHER" id="PTHR34388">
    <property type="entry name" value="DNA POLYMERASE III SUBUNIT DELTA"/>
    <property type="match status" value="1"/>
</dbReference>
<accession>A0A7D5V876</accession>
<keyword evidence="6" id="KW-0239">DNA-directed DNA polymerase</keyword>
<keyword evidence="12" id="KW-1185">Reference proteome</keyword>
<evidence type="ECO:0000256" key="4">
    <source>
        <dbReference type="ARBA" id="ARBA00022695"/>
    </source>
</evidence>
<dbReference type="Proteomes" id="UP000510822">
    <property type="component" value="Chromosome"/>
</dbReference>
<keyword evidence="5" id="KW-0235">DNA replication</keyword>
<evidence type="ECO:0000259" key="10">
    <source>
        <dbReference type="Pfam" id="PF14840"/>
    </source>
</evidence>
<dbReference type="Gene3D" id="1.20.272.10">
    <property type="match status" value="1"/>
</dbReference>
<evidence type="ECO:0000259" key="9">
    <source>
        <dbReference type="Pfam" id="PF06144"/>
    </source>
</evidence>
<dbReference type="PANTHER" id="PTHR34388:SF1">
    <property type="entry name" value="DNA POLYMERASE III SUBUNIT DELTA"/>
    <property type="match status" value="1"/>
</dbReference>
<dbReference type="Gene3D" id="3.40.50.300">
    <property type="entry name" value="P-loop containing nucleotide triphosphate hydrolases"/>
    <property type="match status" value="1"/>
</dbReference>
<evidence type="ECO:0000256" key="2">
    <source>
        <dbReference type="ARBA" id="ARBA00017703"/>
    </source>
</evidence>
<dbReference type="GO" id="GO:0006261">
    <property type="term" value="P:DNA-templated DNA replication"/>
    <property type="evidence" value="ECO:0007669"/>
    <property type="project" value="TreeGrafter"/>
</dbReference>
<name>A0A7D5V876_9NEIS</name>
<dbReference type="InterPro" id="IPR027417">
    <property type="entry name" value="P-loop_NTPase"/>
</dbReference>
<dbReference type="GO" id="GO:0009360">
    <property type="term" value="C:DNA polymerase III complex"/>
    <property type="evidence" value="ECO:0007669"/>
    <property type="project" value="InterPro"/>
</dbReference>
<dbReference type="EMBL" id="CP058952">
    <property type="protein sequence ID" value="QLI80498.1"/>
    <property type="molecule type" value="Genomic_DNA"/>
</dbReference>